<dbReference type="PROSITE" id="PS00463">
    <property type="entry name" value="ZN2_CY6_FUNGAL_1"/>
    <property type="match status" value="1"/>
</dbReference>
<evidence type="ECO:0000313" key="8">
    <source>
        <dbReference type="EMBL" id="CAK7266565.1"/>
    </source>
</evidence>
<evidence type="ECO:0000256" key="4">
    <source>
        <dbReference type="ARBA" id="ARBA00023163"/>
    </source>
</evidence>
<evidence type="ECO:0000256" key="2">
    <source>
        <dbReference type="ARBA" id="ARBA00022833"/>
    </source>
</evidence>
<dbReference type="PANTHER" id="PTHR47660">
    <property type="entry name" value="TRANSCRIPTION FACTOR WITH C2H2 AND ZN(2)-CYS(6) DNA BINDING DOMAIN (EUROFUNG)-RELATED-RELATED"/>
    <property type="match status" value="1"/>
</dbReference>
<dbReference type="SUPFAM" id="SSF57701">
    <property type="entry name" value="Zn2/Cys6 DNA-binding domain"/>
    <property type="match status" value="1"/>
</dbReference>
<organism evidence="8 9">
    <name type="scientific">Sporothrix epigloea</name>
    <dbReference type="NCBI Taxonomy" id="1892477"/>
    <lineage>
        <taxon>Eukaryota</taxon>
        <taxon>Fungi</taxon>
        <taxon>Dikarya</taxon>
        <taxon>Ascomycota</taxon>
        <taxon>Pezizomycotina</taxon>
        <taxon>Sordariomycetes</taxon>
        <taxon>Sordariomycetidae</taxon>
        <taxon>Ophiostomatales</taxon>
        <taxon>Ophiostomataceae</taxon>
        <taxon>Sporothrix</taxon>
    </lineage>
</organism>
<dbReference type="InterPro" id="IPR036864">
    <property type="entry name" value="Zn2-C6_fun-type_DNA-bd_sf"/>
</dbReference>
<sequence length="1063" mass="116332">MEPLPGGVPTVAGRTPIACINCANAKTGCDKRVPCSRCAEKNLSCAARFARRSSKAAVRAAQANATAAAAAAAALNAQLLPLSAQSGMLLAPTFMDPEQQQRRAAMEVVECGGNTTETPLRSPLGLEPMLLGGVTELEMCLSDTSAGFEPPYLVQNHLHEPDQQAQQHYNVQHLYPTHAFGQIATPPHRTHSYMRPDKHHSPYGAPSVNTFEDLVGYDNRNVFLEPESSYQDYFWANYPLEIDAYAGTSQMGWPGQSIASPIANLVHPLTASPESSDISSSSEPANSLSWHGSIHTRETSILSSNDSAEVRTYEMGFPGGTGSQTLFELGAGNITIGRGLSDQQQPQQHRPPLETAARAPCRSGGVPEFEVVVASEAAWPLARCTPLIFSGSCPRTAIVHLECLEQKSKQEGTWAALDHFLDSYQADAAEVPQVIRLTSQSRDKLLAITQSFLHKALKIHRGGIAKHQNTGGASSPGVADFHFSFVVLPPSRVLEYFLKSYVHSLAVYYPLIVRGVVDANEMLENNQVSTLLVLLMIAQGAATVPMAEARYLSAGLLETCRISLFDQIEKNVELSADLTTLRCALLFTLLGAWSGDKWHMDIAMGQRCMYLSMLKHAGMLEPQTCAVDAALPRNNELSWRSWLHREAKNRLVYNWVMVDQELSLFHDTAPFLSISDLRCPLPSPEALWLAPTADVWATLTESTCSGNHTDNNGAGLSSTAPALSLYELFQEFLHDNLASRRSTLSQQQLRLLLHPLQSLLCHLQQMLSCLADDSPTAQASKRTVAKASTLQRLEEIQALLRQWHELTMALYETSPDTLCNLVLYHLISLNAFTNFPEIERLARREGIPSGDHAMAGSHFFDATASHTRCILLRKEALFHCGQALRLLNQMPFDHRPNWWSAALYRVVLILWADCTCLAHSRVDQHQPTAQSTAPTGIGTALENSDSLIMAARVAQSLSCSSENDCRPTTSGEDCDQTSNTASLVAIDRITPKELSVADHLLSDDGVGALLSQSDGSQFMFDKPSDILAYGVKRIDEAASTRISDGIRRKLVSLARYWGSDVDQ</sequence>
<keyword evidence="9" id="KW-1185">Reference proteome</keyword>
<evidence type="ECO:0000256" key="1">
    <source>
        <dbReference type="ARBA" id="ARBA00022723"/>
    </source>
</evidence>
<dbReference type="Proteomes" id="UP001642502">
    <property type="component" value="Unassembled WGS sequence"/>
</dbReference>
<dbReference type="CDD" id="cd12148">
    <property type="entry name" value="fungal_TF_MHR"/>
    <property type="match status" value="1"/>
</dbReference>
<keyword evidence="5" id="KW-0539">Nucleus</keyword>
<accession>A0ABP0DE99</accession>
<evidence type="ECO:0000259" key="7">
    <source>
        <dbReference type="PROSITE" id="PS50048"/>
    </source>
</evidence>
<evidence type="ECO:0000313" key="9">
    <source>
        <dbReference type="Proteomes" id="UP001642502"/>
    </source>
</evidence>
<reference evidence="8 9" key="1">
    <citation type="submission" date="2024-01" db="EMBL/GenBank/DDBJ databases">
        <authorList>
            <person name="Allen C."/>
            <person name="Tagirdzhanova G."/>
        </authorList>
    </citation>
    <scope>NUCLEOTIDE SEQUENCE [LARGE SCALE GENOMIC DNA]</scope>
    <source>
        <strain evidence="8 9">CBS 119000</strain>
    </source>
</reference>
<keyword evidence="2" id="KW-0862">Zinc</keyword>
<gene>
    <name evidence="8" type="ORF">SEPCBS119000_002095</name>
</gene>
<keyword evidence="3" id="KW-0805">Transcription regulation</keyword>
<name>A0ABP0DE99_9PEZI</name>
<evidence type="ECO:0000256" key="5">
    <source>
        <dbReference type="ARBA" id="ARBA00023242"/>
    </source>
</evidence>
<comment type="caution">
    <text evidence="8">The sequence shown here is derived from an EMBL/GenBank/DDBJ whole genome shotgun (WGS) entry which is preliminary data.</text>
</comment>
<evidence type="ECO:0000256" key="3">
    <source>
        <dbReference type="ARBA" id="ARBA00023015"/>
    </source>
</evidence>
<dbReference type="Gene3D" id="4.10.240.10">
    <property type="entry name" value="Zn(2)-C6 fungal-type DNA-binding domain"/>
    <property type="match status" value="1"/>
</dbReference>
<dbReference type="Pfam" id="PF00172">
    <property type="entry name" value="Zn_clus"/>
    <property type="match status" value="1"/>
</dbReference>
<keyword evidence="4" id="KW-0804">Transcription</keyword>
<protein>
    <recommendedName>
        <fullName evidence="7">Zn(2)-C6 fungal-type domain-containing protein</fullName>
    </recommendedName>
</protein>
<proteinExistence type="predicted"/>
<feature type="domain" description="Zn(2)-C6 fungal-type" evidence="7">
    <location>
        <begin position="18"/>
        <end position="45"/>
    </location>
</feature>
<dbReference type="InterPro" id="IPR001138">
    <property type="entry name" value="Zn2Cys6_DnaBD"/>
</dbReference>
<evidence type="ECO:0000256" key="6">
    <source>
        <dbReference type="SAM" id="MobiDB-lite"/>
    </source>
</evidence>
<keyword evidence="1" id="KW-0479">Metal-binding</keyword>
<dbReference type="EMBL" id="CAWUON010000019">
    <property type="protein sequence ID" value="CAK7266565.1"/>
    <property type="molecule type" value="Genomic_DNA"/>
</dbReference>
<feature type="region of interest" description="Disordered" evidence="6">
    <location>
        <begin position="337"/>
        <end position="361"/>
    </location>
</feature>
<dbReference type="CDD" id="cd00067">
    <property type="entry name" value="GAL4"/>
    <property type="match status" value="1"/>
</dbReference>
<dbReference type="PROSITE" id="PS50048">
    <property type="entry name" value="ZN2_CY6_FUNGAL_2"/>
    <property type="match status" value="1"/>
</dbReference>
<dbReference type="PANTHER" id="PTHR47660:SF2">
    <property type="entry name" value="TRANSCRIPTION FACTOR WITH C2H2 AND ZN(2)-CYS(6) DNA BINDING DOMAIN (EUROFUNG)"/>
    <property type="match status" value="1"/>
</dbReference>